<sequence length="93" mass="10527">MGATVPVPYRLSFVVGGLLSAEDFERFWDAKALWHSESEETKPSTRAKIPINLFLYLRFGPALQKVASIERKRTDATTWTWPTHPLAPQNGAR</sequence>
<dbReference type="EMBL" id="AP025017">
    <property type="protein sequence ID" value="BDA64918.1"/>
    <property type="molecule type" value="Genomic_DNA"/>
</dbReference>
<accession>A0ABN6K6F4</accession>
<protein>
    <submittedName>
        <fullName evidence="1">Uncharacterized protein</fullName>
    </submittedName>
</protein>
<name>A0ABN6K6F4_9ACTO</name>
<proteinExistence type="predicted"/>
<evidence type="ECO:0000313" key="1">
    <source>
        <dbReference type="EMBL" id="BDA64918.1"/>
    </source>
</evidence>
<keyword evidence="2" id="KW-1185">Reference proteome</keyword>
<organism evidence="1 2">
    <name type="scientific">Actinomyces capricornis</name>
    <dbReference type="NCBI Taxonomy" id="2755559"/>
    <lineage>
        <taxon>Bacteria</taxon>
        <taxon>Bacillati</taxon>
        <taxon>Actinomycetota</taxon>
        <taxon>Actinomycetes</taxon>
        <taxon>Actinomycetales</taxon>
        <taxon>Actinomycetaceae</taxon>
        <taxon>Actinomyces</taxon>
    </lineage>
</organism>
<reference evidence="1 2" key="1">
    <citation type="submission" date="2021-08" db="EMBL/GenBank/DDBJ databases">
        <title>Whole genome sequence of novel Actinomyces species strain MAS-1.</title>
        <authorList>
            <person name="Saito M."/>
            <person name="Kuwahara N."/>
            <person name="Takizawa T."/>
            <person name="Gotouda H."/>
            <person name="Ochiai T."/>
        </authorList>
    </citation>
    <scope>NUCLEOTIDE SEQUENCE [LARGE SCALE GENOMIC DNA]</scope>
    <source>
        <strain evidence="1 2">MAS-1</strain>
    </source>
</reference>
<evidence type="ECO:0000313" key="2">
    <source>
        <dbReference type="Proteomes" id="UP000824496"/>
    </source>
</evidence>
<dbReference type="Proteomes" id="UP000824496">
    <property type="component" value="Chromosome"/>
</dbReference>
<gene>
    <name evidence="1" type="ORF">MANAM107_17520</name>
</gene>